<name>A0ABS5Z2C9_9ACTN</name>
<dbReference type="Proteomes" id="UP001519654">
    <property type="component" value="Unassembled WGS sequence"/>
</dbReference>
<accession>A0ABS5Z2C9</accession>
<proteinExistence type="predicted"/>
<comment type="caution">
    <text evidence="1">The sequence shown here is derived from an EMBL/GenBank/DDBJ whole genome shotgun (WGS) entry which is preliminary data.</text>
</comment>
<evidence type="ECO:0000313" key="1">
    <source>
        <dbReference type="EMBL" id="MBU2669851.1"/>
    </source>
</evidence>
<keyword evidence="2" id="KW-1185">Reference proteome</keyword>
<reference evidence="1 2" key="1">
    <citation type="submission" date="2021-06" db="EMBL/GenBank/DDBJ databases">
        <title>Actinoplanes lichenicola sp. nov., and Actinoplanes ovalisporus sp. nov., isolated from lichen in Thailand.</title>
        <authorList>
            <person name="Saeng-In P."/>
            <person name="Kanchanasin P."/>
            <person name="Yuki M."/>
            <person name="Kudo T."/>
            <person name="Ohkuma M."/>
            <person name="Phongsopitanun W."/>
            <person name="Tanasupawat S."/>
        </authorList>
    </citation>
    <scope>NUCLEOTIDE SEQUENCE [LARGE SCALE GENOMIC DNA]</scope>
    <source>
        <strain evidence="1 2">NBRC 110975</strain>
    </source>
</reference>
<evidence type="ECO:0000313" key="2">
    <source>
        <dbReference type="Proteomes" id="UP001519654"/>
    </source>
</evidence>
<protein>
    <submittedName>
        <fullName evidence="1">Uncharacterized protein</fullName>
    </submittedName>
</protein>
<organism evidence="1 2">
    <name type="scientific">Paractinoplanes bogorensis</name>
    <dbReference type="NCBI Taxonomy" id="1610840"/>
    <lineage>
        <taxon>Bacteria</taxon>
        <taxon>Bacillati</taxon>
        <taxon>Actinomycetota</taxon>
        <taxon>Actinomycetes</taxon>
        <taxon>Micromonosporales</taxon>
        <taxon>Micromonosporaceae</taxon>
        <taxon>Paractinoplanes</taxon>
    </lineage>
</organism>
<dbReference type="EMBL" id="JAHKKG010000016">
    <property type="protein sequence ID" value="MBU2669851.1"/>
    <property type="molecule type" value="Genomic_DNA"/>
</dbReference>
<dbReference type="RefSeq" id="WP_215794984.1">
    <property type="nucleotide sequence ID" value="NZ_JAHKKG010000016.1"/>
</dbReference>
<sequence length="53" mass="6238">MSRENVLAVAEKYGLDMDGVRFSLDKNRRGSGPGREFYEARWWQTHKHLLEAE</sequence>
<gene>
    <name evidence="1" type="ORF">KOI35_40710</name>
</gene>